<feature type="region of interest" description="Disordered" evidence="3">
    <location>
        <begin position="1047"/>
        <end position="1115"/>
    </location>
</feature>
<feature type="region of interest" description="Disordered" evidence="3">
    <location>
        <begin position="348"/>
        <end position="384"/>
    </location>
</feature>
<feature type="modified residue" description="4-aspartylphosphate" evidence="2">
    <location>
        <position position="922"/>
    </location>
</feature>
<feature type="domain" description="Response regulatory" evidence="4">
    <location>
        <begin position="873"/>
        <end position="1029"/>
    </location>
</feature>
<feature type="compositionally biased region" description="Basic and acidic residues" evidence="3">
    <location>
        <begin position="720"/>
        <end position="729"/>
    </location>
</feature>
<name>A0ABR3D7Y8_NEUIN</name>
<evidence type="ECO:0000256" key="2">
    <source>
        <dbReference type="PROSITE-ProRule" id="PRU00169"/>
    </source>
</evidence>
<dbReference type="InterPro" id="IPR001789">
    <property type="entry name" value="Sig_transdc_resp-reg_receiver"/>
</dbReference>
<organism evidence="5 6">
    <name type="scientific">Neurospora intermedia</name>
    <dbReference type="NCBI Taxonomy" id="5142"/>
    <lineage>
        <taxon>Eukaryota</taxon>
        <taxon>Fungi</taxon>
        <taxon>Dikarya</taxon>
        <taxon>Ascomycota</taxon>
        <taxon>Pezizomycotina</taxon>
        <taxon>Sordariomycetes</taxon>
        <taxon>Sordariomycetidae</taxon>
        <taxon>Sordariales</taxon>
        <taxon>Sordariaceae</taxon>
        <taxon>Neurospora</taxon>
    </lineage>
</organism>
<feature type="region of interest" description="Disordered" evidence="3">
    <location>
        <begin position="950"/>
        <end position="972"/>
    </location>
</feature>
<dbReference type="InterPro" id="IPR011006">
    <property type="entry name" value="CheY-like_superfamily"/>
</dbReference>
<dbReference type="PANTHER" id="PTHR43719:SF28">
    <property type="entry name" value="PEROXIDE STRESS-ACTIVATED HISTIDINE KINASE MAK1-RELATED"/>
    <property type="match status" value="1"/>
</dbReference>
<keyword evidence="1 2" id="KW-0597">Phosphoprotein</keyword>
<gene>
    <name evidence="5" type="ORF">QR685DRAFT_545630</name>
</gene>
<dbReference type="PANTHER" id="PTHR43719">
    <property type="entry name" value="TWO-COMPONENT HISTIDINE KINASE"/>
    <property type="match status" value="1"/>
</dbReference>
<feature type="compositionally biased region" description="Basic and acidic residues" evidence="3">
    <location>
        <begin position="73"/>
        <end position="82"/>
    </location>
</feature>
<feature type="compositionally biased region" description="Pro residues" evidence="3">
    <location>
        <begin position="803"/>
        <end position="815"/>
    </location>
</feature>
<dbReference type="InterPro" id="IPR050956">
    <property type="entry name" value="2C_system_His_kinase"/>
</dbReference>
<feature type="compositionally biased region" description="Polar residues" evidence="3">
    <location>
        <begin position="124"/>
        <end position="159"/>
    </location>
</feature>
<dbReference type="EMBL" id="JAVLET010000006">
    <property type="protein sequence ID" value="KAL0468796.1"/>
    <property type="molecule type" value="Genomic_DNA"/>
</dbReference>
<feature type="compositionally biased region" description="Low complexity" evidence="3">
    <location>
        <begin position="368"/>
        <end position="383"/>
    </location>
</feature>
<protein>
    <recommendedName>
        <fullName evidence="4">Response regulatory domain-containing protein</fullName>
    </recommendedName>
</protein>
<accession>A0ABR3D7Y8</accession>
<evidence type="ECO:0000256" key="3">
    <source>
        <dbReference type="SAM" id="MobiDB-lite"/>
    </source>
</evidence>
<proteinExistence type="predicted"/>
<keyword evidence="6" id="KW-1185">Reference proteome</keyword>
<dbReference type="SMART" id="SM00448">
    <property type="entry name" value="REC"/>
    <property type="match status" value="1"/>
</dbReference>
<evidence type="ECO:0000313" key="5">
    <source>
        <dbReference type="EMBL" id="KAL0468796.1"/>
    </source>
</evidence>
<feature type="compositionally biased region" description="Low complexity" evidence="3">
    <location>
        <begin position="1102"/>
        <end position="1115"/>
    </location>
</feature>
<feature type="compositionally biased region" description="Basic residues" evidence="3">
    <location>
        <begin position="1072"/>
        <end position="1081"/>
    </location>
</feature>
<feature type="compositionally biased region" description="Low complexity" evidence="3">
    <location>
        <begin position="461"/>
        <end position="487"/>
    </location>
</feature>
<comment type="caution">
    <text evidence="5">The sequence shown here is derived from an EMBL/GenBank/DDBJ whole genome shotgun (WGS) entry which is preliminary data.</text>
</comment>
<sequence length="1115" mass="116136">MVDLKSKLRARLSRRNSGISLLTSSKSYGGTGNHGSIHSPNDDARSDKNLDLESVRPTSSVSADAITDAGGRGGREQKRVGGGEEAAGGAGTGAGAGAANAAAGEHKEKASGFLALLIGASHSARTGSRQATSPKQAAQSIRSVVDDAQQTSETPNAITGQPGEDGRLRQYGSNTDDTNGDCLSRGGSGDKDENADLQLVPPAVADPGGAGAGSGHVGSSSSSARAGTDNYSKCDTGSPNSKSAQHGVNAAAPAAAGGAATNATSAKSASGQPPASSVTNRAAPGAGSDWTPASDLRRVSISSARVSSLASIHEDDDLAYTAAGDEPLPPPTTSTLATTIIDAATLDATTPTNPNPNPFENSHHRQLADAAAQSATPTTAAPDIVRRVRLIDSAVNSSSSQPPTPAPLATSAAASPSIVSFNSVAPLSPTGTVPLSPSAETSSIAPLPLSTSTPANLNLHPPSTDPTATPGSPTTTALSTSTALTRPSVPPRRQSLLPSRQTTLIRTLLDANQTDELDTGANTNDHLLPISATMVTRKIWVKRPGGSATLVTINEEDLVDDVRDLILRKYANSLGRQFDSPDLILRIAPRESQRQERVLGPEEPMARTLDAYFPGGQTVDEALVIDIPPRRTPKESPRTGPPHVPHGLPTYYEETHRPSEGGTDYFGPGALAHLAPGIGGGPVMTAPVNGPPQSHSHTISGLGPGHIPQLPSPGGTRPRQYRERPDRPRLGRQHTSSPTILNIVGAGGHAATIAVSSSNHGMQQSSVSKVQRSRTHSIASSEQSTTGAVPGPPASAPHAPHVPSAPPLPTPPPAAQEPVPAIPTQHPVTTPPARVASPRPPTAMATRTKKKKATPDHTPLPAVMLSSAVPPINVLIVEDNIINLKLLEAFVKRLKVRWQTAMNGREAVNKWRKGGFHLVLMDIQLPIMSGLEATREIRRLERMNSIGVFSNSNSNGGTNGGESGGDPDVMPEEDKLENIELFKSPVIIVALTASSLQSDRHEALAAGCNDFLTKPITYIWLERKVMEWGCMQALIDFDGWRKWKDFGSSNGEDKKDNASAVKDSSGMASKKAITRPKRKPTMQKEVTSPHHTAQAAPPSEVSHTTQTSQTSSDDK</sequence>
<dbReference type="PROSITE" id="PS50110">
    <property type="entry name" value="RESPONSE_REGULATORY"/>
    <property type="match status" value="1"/>
</dbReference>
<feature type="compositionally biased region" description="Polar residues" evidence="3">
    <location>
        <begin position="776"/>
        <end position="787"/>
    </location>
</feature>
<feature type="compositionally biased region" description="Polar residues" evidence="3">
    <location>
        <begin position="229"/>
        <end position="246"/>
    </location>
</feature>
<evidence type="ECO:0000259" key="4">
    <source>
        <dbReference type="PROSITE" id="PS50110"/>
    </source>
</evidence>
<feature type="region of interest" description="Disordered" evidence="3">
    <location>
        <begin position="21"/>
        <end position="102"/>
    </location>
</feature>
<reference evidence="5 6" key="1">
    <citation type="submission" date="2023-09" db="EMBL/GenBank/DDBJ databases">
        <title>Multi-omics analysis of a traditional fermented food reveals byproduct-associated fungal strains for waste-to-food upcycling.</title>
        <authorList>
            <consortium name="Lawrence Berkeley National Laboratory"/>
            <person name="Rekdal V.M."/>
            <person name="Villalobos-Escobedo J.M."/>
            <person name="Rodriguez-Valeron N."/>
            <person name="Garcia M.O."/>
            <person name="Vasquez D.P."/>
            <person name="Damayanti I."/>
            <person name="Sorensen P.M."/>
            <person name="Baidoo E.E."/>
            <person name="De Carvalho A.C."/>
            <person name="Riley R."/>
            <person name="Lipzen A."/>
            <person name="He G."/>
            <person name="Yan M."/>
            <person name="Haridas S."/>
            <person name="Daum C."/>
            <person name="Yoshinaga Y."/>
            <person name="Ng V."/>
            <person name="Grigoriev I.V."/>
            <person name="Munk R."/>
            <person name="Nuraida L."/>
            <person name="Wijaya C.H."/>
            <person name="Morales P.-C."/>
            <person name="Keasling J.D."/>
        </authorList>
    </citation>
    <scope>NUCLEOTIDE SEQUENCE [LARGE SCALE GENOMIC DNA]</scope>
    <source>
        <strain evidence="5 6">FGSC 2613</strain>
    </source>
</reference>
<evidence type="ECO:0000256" key="1">
    <source>
        <dbReference type="ARBA" id="ARBA00022553"/>
    </source>
</evidence>
<feature type="compositionally biased region" description="Polar residues" evidence="3">
    <location>
        <begin position="433"/>
        <end position="456"/>
    </location>
</feature>
<dbReference type="SUPFAM" id="SSF52172">
    <property type="entry name" value="CheY-like"/>
    <property type="match status" value="1"/>
</dbReference>
<dbReference type="Gene3D" id="3.40.50.2300">
    <property type="match status" value="1"/>
</dbReference>
<feature type="region of interest" description="Disordered" evidence="3">
    <location>
        <begin position="433"/>
        <end position="500"/>
    </location>
</feature>
<feature type="compositionally biased region" description="Low complexity" evidence="3">
    <location>
        <begin position="249"/>
        <end position="271"/>
    </location>
</feature>
<dbReference type="Proteomes" id="UP001451303">
    <property type="component" value="Unassembled WGS sequence"/>
</dbReference>
<feature type="compositionally biased region" description="Polar residues" evidence="3">
    <location>
        <begin position="21"/>
        <end position="39"/>
    </location>
</feature>
<feature type="region of interest" description="Disordered" evidence="3">
    <location>
        <begin position="686"/>
        <end position="740"/>
    </location>
</feature>
<feature type="compositionally biased region" description="Basic and acidic residues" evidence="3">
    <location>
        <begin position="40"/>
        <end position="54"/>
    </location>
</feature>
<feature type="compositionally biased region" description="Basic and acidic residues" evidence="3">
    <location>
        <begin position="1047"/>
        <end position="1057"/>
    </location>
</feature>
<evidence type="ECO:0000313" key="6">
    <source>
        <dbReference type="Proteomes" id="UP001451303"/>
    </source>
</evidence>
<feature type="region of interest" description="Disordered" evidence="3">
    <location>
        <begin position="124"/>
        <end position="293"/>
    </location>
</feature>
<dbReference type="Pfam" id="PF00072">
    <property type="entry name" value="Response_reg"/>
    <property type="match status" value="1"/>
</dbReference>
<feature type="region of interest" description="Disordered" evidence="3">
    <location>
        <begin position="756"/>
        <end position="859"/>
    </location>
</feature>
<feature type="compositionally biased region" description="Low complexity" evidence="3">
    <location>
        <begin position="217"/>
        <end position="227"/>
    </location>
</feature>
<feature type="compositionally biased region" description="Gly residues" evidence="3">
    <location>
        <begin position="83"/>
        <end position="96"/>
    </location>
</feature>
<dbReference type="CDD" id="cd17546">
    <property type="entry name" value="REC_hyHK_CKI1_RcsC-like"/>
    <property type="match status" value="1"/>
</dbReference>